<dbReference type="Pfam" id="PF00126">
    <property type="entry name" value="HTH_1"/>
    <property type="match status" value="1"/>
</dbReference>
<dbReference type="InterPro" id="IPR005119">
    <property type="entry name" value="LysR_subst-bd"/>
</dbReference>
<sequence length="304" mass="33083">MKVHQLRVLVACAEAGSLRGAADRLSLTHPAVTKTIRELEEEVRAPLLVRSAKGIELTRYGQALCKRARQILEDLRRAADEISQLQGGLTGKVSIGVSGSMALTAIPAALQQFRDTMPGVDIEISELPVEYLTASLLDGSLDFLVTHARVDARLDCEQTILCGGHLVVAVRKNHPATRAGVTSLADLTAFEWLFPKMIVDRHEFDALFARIGIAAPRRVVSCQSSMASLALVTDTDIVALFSVPFVRHPAVRDRVATFAFDDVLPEVAPSIVTRRDVQLTPAARHCRDIIRGVVEALPWSATAR</sequence>
<evidence type="ECO:0000313" key="7">
    <source>
        <dbReference type="Proteomes" id="UP000238206"/>
    </source>
</evidence>
<keyword evidence="3" id="KW-0238">DNA-binding</keyword>
<dbReference type="InterPro" id="IPR050950">
    <property type="entry name" value="HTH-type_LysR_regulators"/>
</dbReference>
<dbReference type="PANTHER" id="PTHR30419">
    <property type="entry name" value="HTH-TYPE TRANSCRIPTIONAL REGULATOR YBHD"/>
    <property type="match status" value="1"/>
</dbReference>
<proteinExistence type="inferred from homology"/>
<evidence type="ECO:0000256" key="1">
    <source>
        <dbReference type="ARBA" id="ARBA00009437"/>
    </source>
</evidence>
<dbReference type="PROSITE" id="PS50931">
    <property type="entry name" value="HTH_LYSR"/>
    <property type="match status" value="1"/>
</dbReference>
<dbReference type="InterPro" id="IPR000847">
    <property type="entry name" value="LysR_HTH_N"/>
</dbReference>
<dbReference type="FunFam" id="1.10.10.10:FF:000001">
    <property type="entry name" value="LysR family transcriptional regulator"/>
    <property type="match status" value="1"/>
</dbReference>
<dbReference type="InterPro" id="IPR036388">
    <property type="entry name" value="WH-like_DNA-bd_sf"/>
</dbReference>
<evidence type="ECO:0000256" key="2">
    <source>
        <dbReference type="ARBA" id="ARBA00023015"/>
    </source>
</evidence>
<dbReference type="GO" id="GO:0003677">
    <property type="term" value="F:DNA binding"/>
    <property type="evidence" value="ECO:0007669"/>
    <property type="project" value="UniProtKB-KW"/>
</dbReference>
<name>A0A2S8IZA5_BURCE</name>
<reference evidence="6 7" key="1">
    <citation type="submission" date="2018-02" db="EMBL/GenBank/DDBJ databases">
        <title>Draft genome sequencing of Burkholderia cepacia Y14-15.</title>
        <authorList>
            <person name="Zheng B.-X."/>
        </authorList>
    </citation>
    <scope>NUCLEOTIDE SEQUENCE [LARGE SCALE GENOMIC DNA]</scope>
    <source>
        <strain evidence="6 7">Y14-15</strain>
    </source>
</reference>
<comment type="caution">
    <text evidence="6">The sequence shown here is derived from an EMBL/GenBank/DDBJ whole genome shotgun (WGS) entry which is preliminary data.</text>
</comment>
<dbReference type="SUPFAM" id="SSF53850">
    <property type="entry name" value="Periplasmic binding protein-like II"/>
    <property type="match status" value="1"/>
</dbReference>
<dbReference type="Proteomes" id="UP000238206">
    <property type="component" value="Unassembled WGS sequence"/>
</dbReference>
<accession>A0A2S8IZA5</accession>
<dbReference type="Gene3D" id="3.40.190.10">
    <property type="entry name" value="Periplasmic binding protein-like II"/>
    <property type="match status" value="2"/>
</dbReference>
<keyword evidence="4" id="KW-0804">Transcription</keyword>
<dbReference type="GO" id="GO:0005829">
    <property type="term" value="C:cytosol"/>
    <property type="evidence" value="ECO:0007669"/>
    <property type="project" value="TreeGrafter"/>
</dbReference>
<protein>
    <submittedName>
        <fullName evidence="6">LysR family transcriptional regulator</fullName>
    </submittedName>
</protein>
<evidence type="ECO:0000256" key="3">
    <source>
        <dbReference type="ARBA" id="ARBA00023125"/>
    </source>
</evidence>
<dbReference type="Pfam" id="PF03466">
    <property type="entry name" value="LysR_substrate"/>
    <property type="match status" value="1"/>
</dbReference>
<evidence type="ECO:0000259" key="5">
    <source>
        <dbReference type="PROSITE" id="PS50931"/>
    </source>
</evidence>
<dbReference type="RefSeq" id="WP_105390295.1">
    <property type="nucleotide sequence ID" value="NZ_PUIQ01000007.1"/>
</dbReference>
<dbReference type="SUPFAM" id="SSF46785">
    <property type="entry name" value="Winged helix' DNA-binding domain"/>
    <property type="match status" value="1"/>
</dbReference>
<evidence type="ECO:0000256" key="4">
    <source>
        <dbReference type="ARBA" id="ARBA00023163"/>
    </source>
</evidence>
<dbReference type="GO" id="GO:0003700">
    <property type="term" value="F:DNA-binding transcription factor activity"/>
    <property type="evidence" value="ECO:0007669"/>
    <property type="project" value="InterPro"/>
</dbReference>
<dbReference type="AlphaFoldDB" id="A0A2S8IZA5"/>
<gene>
    <name evidence="6" type="ORF">C5615_07695</name>
</gene>
<keyword evidence="2" id="KW-0805">Transcription regulation</keyword>
<dbReference type="EMBL" id="PUIQ01000007">
    <property type="protein sequence ID" value="PQP20141.1"/>
    <property type="molecule type" value="Genomic_DNA"/>
</dbReference>
<dbReference type="InterPro" id="IPR036390">
    <property type="entry name" value="WH_DNA-bd_sf"/>
</dbReference>
<dbReference type="Gene3D" id="1.10.10.10">
    <property type="entry name" value="Winged helix-like DNA-binding domain superfamily/Winged helix DNA-binding domain"/>
    <property type="match status" value="1"/>
</dbReference>
<feature type="domain" description="HTH lysR-type" evidence="5">
    <location>
        <begin position="1"/>
        <end position="58"/>
    </location>
</feature>
<evidence type="ECO:0000313" key="6">
    <source>
        <dbReference type="EMBL" id="PQP20141.1"/>
    </source>
</evidence>
<organism evidence="6 7">
    <name type="scientific">Burkholderia cepacia</name>
    <name type="common">Pseudomonas cepacia</name>
    <dbReference type="NCBI Taxonomy" id="292"/>
    <lineage>
        <taxon>Bacteria</taxon>
        <taxon>Pseudomonadati</taxon>
        <taxon>Pseudomonadota</taxon>
        <taxon>Betaproteobacteria</taxon>
        <taxon>Burkholderiales</taxon>
        <taxon>Burkholderiaceae</taxon>
        <taxon>Burkholderia</taxon>
        <taxon>Burkholderia cepacia complex</taxon>
    </lineage>
</organism>
<comment type="similarity">
    <text evidence="1">Belongs to the LysR transcriptional regulatory family.</text>
</comment>
<dbReference type="PANTHER" id="PTHR30419:SF30">
    <property type="entry name" value="LYSR FAMILY TRANSCRIPTIONAL REGULATOR"/>
    <property type="match status" value="1"/>
</dbReference>